<dbReference type="Proteomes" id="UP000177698">
    <property type="component" value="Unassembled WGS sequence"/>
</dbReference>
<keyword evidence="7 9" id="KW-0808">Transferase</keyword>
<dbReference type="GO" id="GO:0005829">
    <property type="term" value="C:cytosol"/>
    <property type="evidence" value="ECO:0007669"/>
    <property type="project" value="TreeGrafter"/>
</dbReference>
<comment type="caution">
    <text evidence="9">Lacks conserved residue(s) required for the propagation of feature annotation.</text>
</comment>
<dbReference type="GO" id="GO:0004372">
    <property type="term" value="F:glycine hydroxymethyltransferase activity"/>
    <property type="evidence" value="ECO:0007669"/>
    <property type="project" value="UniProtKB-UniRule"/>
</dbReference>
<dbReference type="AlphaFoldDB" id="A0A1F7IBQ2"/>
<comment type="catalytic activity">
    <reaction evidence="9">
        <text>(6R)-5,10-methylene-5,6,7,8-tetrahydrofolate + glycine + H2O = (6S)-5,6,7,8-tetrahydrofolate + L-serine</text>
        <dbReference type="Rhea" id="RHEA:15481"/>
        <dbReference type="ChEBI" id="CHEBI:15377"/>
        <dbReference type="ChEBI" id="CHEBI:15636"/>
        <dbReference type="ChEBI" id="CHEBI:33384"/>
        <dbReference type="ChEBI" id="CHEBI:57305"/>
        <dbReference type="ChEBI" id="CHEBI:57453"/>
        <dbReference type="EC" id="2.1.2.1"/>
    </reaction>
</comment>
<proteinExistence type="inferred from homology"/>
<dbReference type="PIRSF" id="PIRSF000412">
    <property type="entry name" value="SHMT"/>
    <property type="match status" value="1"/>
</dbReference>
<dbReference type="PROSITE" id="PS00096">
    <property type="entry name" value="SHMT"/>
    <property type="match status" value="1"/>
</dbReference>
<dbReference type="InterPro" id="IPR049943">
    <property type="entry name" value="Ser_HO-MeTrfase-like"/>
</dbReference>
<comment type="subunit">
    <text evidence="4 9">Homodimer.</text>
</comment>
<sequence>MSFLKKTDPEIARLIMLEEKRQEETLMMIPSENYASKAVMQALATRLTNKYSEGYSNARYYQGNKIIDQIETLCIERAKKLFNVPYVNIQPYSGSPANSAVFFALLEPGDKISGLTLASGGHLTHGVPKVTFSGKYFNSVQYEVAKNGWIDYDKLEKFVLKEKPKLIVAGTTHYPRKLDFKRFAQIADKVGAFLMADISHVVGMVIAGVYPNPVPYAHVITTTTHKTLRGPRGAIILVTKKGLKRDPDMGKKINSAIIPGLQGGPHNNVTAALAVALKEAGKKNFLRYNQQIVKNGKELANNLVKMGYELQSGGTDTHVMVIDLRKQKILGNTAAEVLEEAGLVLNRNKVPFDPNPPFYPSGIRLGTPGLTSRGMKEKEMKQIAQWIDQILKAIIETKNKLGVNIDKEKKKSIRNQIVMETKFLKNINTEVKKLCKKFPIKSAY</sequence>
<keyword evidence="6 9" id="KW-0554">One-carbon metabolism</keyword>
<dbReference type="GO" id="GO:0030170">
    <property type="term" value="F:pyridoxal phosphate binding"/>
    <property type="evidence" value="ECO:0007669"/>
    <property type="project" value="UniProtKB-UniRule"/>
</dbReference>
<dbReference type="PANTHER" id="PTHR11680:SF35">
    <property type="entry name" value="SERINE HYDROXYMETHYLTRANSFERASE 1"/>
    <property type="match status" value="1"/>
</dbReference>
<feature type="binding site" evidence="9">
    <location>
        <begin position="121"/>
        <end position="123"/>
    </location>
    <ligand>
        <name>(6S)-5,6,7,8-tetrahydrofolate</name>
        <dbReference type="ChEBI" id="CHEBI:57453"/>
    </ligand>
</feature>
<reference evidence="12 13" key="1">
    <citation type="journal article" date="2016" name="Nat. Commun.">
        <title>Thousands of microbial genomes shed light on interconnected biogeochemical processes in an aquifer system.</title>
        <authorList>
            <person name="Anantharaman K."/>
            <person name="Brown C.T."/>
            <person name="Hug L.A."/>
            <person name="Sharon I."/>
            <person name="Castelle C.J."/>
            <person name="Probst A.J."/>
            <person name="Thomas B.C."/>
            <person name="Singh A."/>
            <person name="Wilkins M.J."/>
            <person name="Karaoz U."/>
            <person name="Brodie E.L."/>
            <person name="Williams K.H."/>
            <person name="Hubbard S.S."/>
            <person name="Banfield J.F."/>
        </authorList>
    </citation>
    <scope>NUCLEOTIDE SEQUENCE [LARGE SCALE GENOMIC DNA]</scope>
</reference>
<dbReference type="HAMAP" id="MF_00051">
    <property type="entry name" value="SHMT"/>
    <property type="match status" value="1"/>
</dbReference>
<dbReference type="NCBIfam" id="NF000586">
    <property type="entry name" value="PRK00011.1"/>
    <property type="match status" value="1"/>
</dbReference>
<comment type="function">
    <text evidence="9">Catalyzes the reversible interconversion of serine and glycine with tetrahydrofolate (THF) serving as the one-carbon carrier. This reaction serves as the major source of one-carbon groups required for the biosynthesis of purines, thymidylate, methionine, and other important biomolecules. Also exhibits THF-independent aldolase activity toward beta-hydroxyamino acids, producing glycine and aldehydes, via a retro-aldol mechanism.</text>
</comment>
<dbReference type="STRING" id="1802056.A2954_05650"/>
<feature type="domain" description="Serine hydroxymethyltransferase-like" evidence="11">
    <location>
        <begin position="4"/>
        <end position="387"/>
    </location>
</feature>
<comment type="cofactor">
    <cofactor evidence="1 9 10">
        <name>pyridoxal 5'-phosphate</name>
        <dbReference type="ChEBI" id="CHEBI:597326"/>
    </cofactor>
</comment>
<evidence type="ECO:0000259" key="11">
    <source>
        <dbReference type="Pfam" id="PF00464"/>
    </source>
</evidence>
<dbReference type="GO" id="GO:0035999">
    <property type="term" value="P:tetrahydrofolate interconversion"/>
    <property type="evidence" value="ECO:0007669"/>
    <property type="project" value="UniProtKB-UniRule"/>
</dbReference>
<dbReference type="EC" id="2.1.2.1" evidence="9"/>
<comment type="pathway">
    <text evidence="9">Amino-acid biosynthesis; glycine biosynthesis; glycine from L-serine: step 1/1.</text>
</comment>
<evidence type="ECO:0000256" key="5">
    <source>
        <dbReference type="ARBA" id="ARBA00022490"/>
    </source>
</evidence>
<comment type="caution">
    <text evidence="12">The sequence shown here is derived from an EMBL/GenBank/DDBJ whole genome shotgun (WGS) entry which is preliminary data.</text>
</comment>
<feature type="modified residue" description="N6-(pyridoxal phosphate)lysine" evidence="9 10">
    <location>
        <position position="226"/>
    </location>
</feature>
<dbReference type="FunFam" id="3.40.640.10:FF:000001">
    <property type="entry name" value="Serine hydroxymethyltransferase"/>
    <property type="match status" value="1"/>
</dbReference>
<dbReference type="InterPro" id="IPR015424">
    <property type="entry name" value="PyrdxlP-dep_Trfase"/>
</dbReference>
<dbReference type="UniPathway" id="UPA00288">
    <property type="reaction ID" value="UER01023"/>
</dbReference>
<dbReference type="InterPro" id="IPR015422">
    <property type="entry name" value="PyrdxlP-dep_Trfase_small"/>
</dbReference>
<protein>
    <recommendedName>
        <fullName evidence="9">Serine hydroxymethyltransferase</fullName>
        <shortName evidence="9">SHMT</shortName>
        <shortName evidence="9">Serine methylase</shortName>
        <ecNumber evidence="9">2.1.2.1</ecNumber>
    </recommendedName>
</protein>
<dbReference type="UniPathway" id="UPA00193"/>
<dbReference type="InterPro" id="IPR039429">
    <property type="entry name" value="SHMT-like_dom"/>
</dbReference>
<organism evidence="12 13">
    <name type="scientific">Candidatus Roizmanbacteria bacterium RIFCSPLOWO2_01_FULL_37_12</name>
    <dbReference type="NCBI Taxonomy" id="1802056"/>
    <lineage>
        <taxon>Bacteria</taxon>
        <taxon>Candidatus Roizmaniibacteriota</taxon>
    </lineage>
</organism>
<evidence type="ECO:0000256" key="1">
    <source>
        <dbReference type="ARBA" id="ARBA00001933"/>
    </source>
</evidence>
<evidence type="ECO:0000256" key="7">
    <source>
        <dbReference type="ARBA" id="ARBA00022679"/>
    </source>
</evidence>
<evidence type="ECO:0000313" key="12">
    <source>
        <dbReference type="EMBL" id="OGK40793.1"/>
    </source>
</evidence>
<dbReference type="Gene3D" id="3.90.1150.10">
    <property type="entry name" value="Aspartate Aminotransferase, domain 1"/>
    <property type="match status" value="1"/>
</dbReference>
<evidence type="ECO:0000256" key="10">
    <source>
        <dbReference type="PIRSR" id="PIRSR000412-50"/>
    </source>
</evidence>
<dbReference type="EMBL" id="MGAG01000018">
    <property type="protein sequence ID" value="OGK40793.1"/>
    <property type="molecule type" value="Genomic_DNA"/>
</dbReference>
<evidence type="ECO:0000256" key="9">
    <source>
        <dbReference type="HAMAP-Rule" id="MF_00051"/>
    </source>
</evidence>
<comment type="subcellular location">
    <subcellularLocation>
        <location evidence="2 9">Cytoplasm</location>
    </subcellularLocation>
</comment>
<accession>A0A1F7IBQ2</accession>
<dbReference type="InterPro" id="IPR015421">
    <property type="entry name" value="PyrdxlP-dep_Trfase_major"/>
</dbReference>
<dbReference type="InterPro" id="IPR019798">
    <property type="entry name" value="Ser_HO-MeTrfase_PLP_BS"/>
</dbReference>
<evidence type="ECO:0000256" key="4">
    <source>
        <dbReference type="ARBA" id="ARBA00011738"/>
    </source>
</evidence>
<dbReference type="CDD" id="cd00378">
    <property type="entry name" value="SHMT"/>
    <property type="match status" value="1"/>
</dbReference>
<dbReference type="PANTHER" id="PTHR11680">
    <property type="entry name" value="SERINE HYDROXYMETHYLTRANSFERASE"/>
    <property type="match status" value="1"/>
</dbReference>
<evidence type="ECO:0000313" key="13">
    <source>
        <dbReference type="Proteomes" id="UP000177698"/>
    </source>
</evidence>
<name>A0A1F7IBQ2_9BACT</name>
<gene>
    <name evidence="9" type="primary">glyA</name>
    <name evidence="12" type="ORF">A2954_05650</name>
</gene>
<dbReference type="InterPro" id="IPR001085">
    <property type="entry name" value="Ser_HO-MeTrfase"/>
</dbReference>
<dbReference type="Pfam" id="PF00464">
    <property type="entry name" value="SHMT"/>
    <property type="match status" value="1"/>
</dbReference>
<dbReference type="Gene3D" id="3.40.640.10">
    <property type="entry name" value="Type I PLP-dependent aspartate aminotransferase-like (Major domain)"/>
    <property type="match status" value="1"/>
</dbReference>
<comment type="similarity">
    <text evidence="3 9">Belongs to the SHMT family.</text>
</comment>
<dbReference type="GO" id="GO:0019264">
    <property type="term" value="P:glycine biosynthetic process from serine"/>
    <property type="evidence" value="ECO:0007669"/>
    <property type="project" value="UniProtKB-UniRule"/>
</dbReference>
<keyword evidence="9" id="KW-0028">Amino-acid biosynthesis</keyword>
<keyword evidence="5 9" id="KW-0963">Cytoplasm</keyword>
<evidence type="ECO:0000256" key="3">
    <source>
        <dbReference type="ARBA" id="ARBA00006376"/>
    </source>
</evidence>
<comment type="pathway">
    <text evidence="9">One-carbon metabolism; tetrahydrofolate interconversion.</text>
</comment>
<keyword evidence="8 9" id="KW-0663">Pyridoxal phosphate</keyword>
<evidence type="ECO:0000256" key="2">
    <source>
        <dbReference type="ARBA" id="ARBA00004496"/>
    </source>
</evidence>
<feature type="site" description="Plays an important role in substrate specificity" evidence="9">
    <location>
        <position position="225"/>
    </location>
</feature>
<feature type="binding site" evidence="9">
    <location>
        <position position="117"/>
    </location>
    <ligand>
        <name>(6S)-5,6,7,8-tetrahydrofolate</name>
        <dbReference type="ChEBI" id="CHEBI:57453"/>
    </ligand>
</feature>
<dbReference type="SUPFAM" id="SSF53383">
    <property type="entry name" value="PLP-dependent transferases"/>
    <property type="match status" value="1"/>
</dbReference>
<evidence type="ECO:0000256" key="8">
    <source>
        <dbReference type="ARBA" id="ARBA00022898"/>
    </source>
</evidence>
<evidence type="ECO:0000256" key="6">
    <source>
        <dbReference type="ARBA" id="ARBA00022563"/>
    </source>
</evidence>